<dbReference type="PATRIC" id="fig|1337887.3.peg.131"/>
<protein>
    <recommendedName>
        <fullName evidence="5">HTH gntR-type domain-containing protein</fullName>
    </recommendedName>
</protein>
<name>U4VEV7_9HYPH</name>
<keyword evidence="3" id="KW-0238">DNA-binding</keyword>
<dbReference type="Proteomes" id="UP000016842">
    <property type="component" value="Unassembled WGS sequence"/>
</dbReference>
<dbReference type="InterPro" id="IPR036390">
    <property type="entry name" value="WH_DNA-bd_sf"/>
</dbReference>
<reference evidence="6 7" key="1">
    <citation type="journal article" date="2014" name="FEMS Microbiol. Lett.">
        <title>Genome sequencing analysis reveals virulence-related gene content of Ochrobactrum intermedium strain 229E, a urease-positive strain isolated from the human gastric niche.</title>
        <authorList>
            <person name="Kulkarni G.J."/>
            <person name="Shetty S."/>
            <person name="Dharne M.S."/>
            <person name="Shouche Y.S."/>
        </authorList>
    </citation>
    <scope>NUCLEOTIDE SEQUENCE [LARGE SCALE GENOMIC DNA]</scope>
    <source>
        <strain evidence="6 7">229E</strain>
    </source>
</reference>
<evidence type="ECO:0000256" key="3">
    <source>
        <dbReference type="ARBA" id="ARBA00023125"/>
    </source>
</evidence>
<dbReference type="PANTHER" id="PTHR46577">
    <property type="entry name" value="HTH-TYPE TRANSCRIPTIONAL REGULATORY PROTEIN GABR"/>
    <property type="match status" value="1"/>
</dbReference>
<comment type="caution">
    <text evidence="6">The sequence shown here is derived from an EMBL/GenBank/DDBJ whole genome shotgun (WGS) entry which is preliminary data.</text>
</comment>
<proteinExistence type="predicted"/>
<evidence type="ECO:0000256" key="4">
    <source>
        <dbReference type="ARBA" id="ARBA00023163"/>
    </source>
</evidence>
<keyword evidence="2" id="KW-0805">Transcription regulation</keyword>
<evidence type="ECO:0000256" key="2">
    <source>
        <dbReference type="ARBA" id="ARBA00023015"/>
    </source>
</evidence>
<organism evidence="6 7">
    <name type="scientific">Brucella intermedia 229E</name>
    <dbReference type="NCBI Taxonomy" id="1337887"/>
    <lineage>
        <taxon>Bacteria</taxon>
        <taxon>Pseudomonadati</taxon>
        <taxon>Pseudomonadota</taxon>
        <taxon>Alphaproteobacteria</taxon>
        <taxon>Hyphomicrobiales</taxon>
        <taxon>Brucellaceae</taxon>
        <taxon>Brucella/Ochrobactrum group</taxon>
        <taxon>Brucella</taxon>
    </lineage>
</organism>
<dbReference type="Pfam" id="PF00392">
    <property type="entry name" value="GntR"/>
    <property type="match status" value="1"/>
</dbReference>
<keyword evidence="4" id="KW-0804">Transcription</keyword>
<dbReference type="GO" id="GO:0003677">
    <property type="term" value="F:DNA binding"/>
    <property type="evidence" value="ECO:0007669"/>
    <property type="project" value="UniProtKB-KW"/>
</dbReference>
<dbReference type="GO" id="GO:0003700">
    <property type="term" value="F:DNA-binding transcription factor activity"/>
    <property type="evidence" value="ECO:0007669"/>
    <property type="project" value="InterPro"/>
</dbReference>
<keyword evidence="1" id="KW-0663">Pyridoxal phosphate</keyword>
<evidence type="ECO:0000313" key="6">
    <source>
        <dbReference type="EMBL" id="ERM03658.1"/>
    </source>
</evidence>
<evidence type="ECO:0000313" key="7">
    <source>
        <dbReference type="Proteomes" id="UP000016842"/>
    </source>
</evidence>
<dbReference type="Gene3D" id="1.10.10.10">
    <property type="entry name" value="Winged helix-like DNA-binding domain superfamily/Winged helix DNA-binding domain"/>
    <property type="match status" value="1"/>
</dbReference>
<evidence type="ECO:0000259" key="5">
    <source>
        <dbReference type="Pfam" id="PF00392"/>
    </source>
</evidence>
<feature type="domain" description="HTH gntR-type" evidence="5">
    <location>
        <begin position="9"/>
        <end position="55"/>
    </location>
</feature>
<dbReference type="InterPro" id="IPR000524">
    <property type="entry name" value="Tscrpt_reg_HTH_GntR"/>
</dbReference>
<dbReference type="InterPro" id="IPR051446">
    <property type="entry name" value="HTH_trans_reg/aminotransferase"/>
</dbReference>
<dbReference type="AlphaFoldDB" id="U4VEV7"/>
<accession>U4VEV7</accession>
<evidence type="ECO:0000256" key="1">
    <source>
        <dbReference type="ARBA" id="ARBA00022898"/>
    </source>
</evidence>
<dbReference type="SUPFAM" id="SSF46785">
    <property type="entry name" value="Winged helix' DNA-binding domain"/>
    <property type="match status" value="1"/>
</dbReference>
<dbReference type="PANTHER" id="PTHR46577:SF1">
    <property type="entry name" value="HTH-TYPE TRANSCRIPTIONAL REGULATORY PROTEIN GABR"/>
    <property type="match status" value="1"/>
</dbReference>
<gene>
    <name evidence="6" type="ORF">Q644_00625</name>
</gene>
<dbReference type="EMBL" id="ASXJ01000005">
    <property type="protein sequence ID" value="ERM03658.1"/>
    <property type="molecule type" value="Genomic_DNA"/>
</dbReference>
<dbReference type="InterPro" id="IPR036388">
    <property type="entry name" value="WH-like_DNA-bd_sf"/>
</dbReference>
<sequence>MADGTANAAERLMQAMSEDIFEGRLTSGDRLPAHRDLAWKLGIGVGTVTKAYAMLGGRQGGAHAER</sequence>